<dbReference type="InterPro" id="IPR000182">
    <property type="entry name" value="GNAT_dom"/>
</dbReference>
<dbReference type="PANTHER" id="PTHR43792">
    <property type="entry name" value="GNAT FAMILY, PUTATIVE (AFU_ORTHOLOGUE AFUA_3G00765)-RELATED-RELATED"/>
    <property type="match status" value="1"/>
</dbReference>
<protein>
    <submittedName>
        <fullName evidence="2">GNAT family acetyltransferase</fullName>
    </submittedName>
</protein>
<feature type="domain" description="N-acetyltransferase" evidence="1">
    <location>
        <begin position="14"/>
        <end position="179"/>
    </location>
</feature>
<reference evidence="2 3" key="1">
    <citation type="submission" date="2016-01" db="EMBL/GenBank/DDBJ databases">
        <title>The new phylogeny of the genus Mycobacterium.</title>
        <authorList>
            <person name="Tarcisio F."/>
            <person name="Conor M."/>
            <person name="Antonella G."/>
            <person name="Elisabetta G."/>
            <person name="Giulia F.S."/>
            <person name="Sara T."/>
            <person name="Anna F."/>
            <person name="Clotilde B."/>
            <person name="Roberto B."/>
            <person name="Veronica D.S."/>
            <person name="Fabio R."/>
            <person name="Monica P."/>
            <person name="Olivier J."/>
            <person name="Enrico T."/>
            <person name="Nicola S."/>
        </authorList>
    </citation>
    <scope>NUCLEOTIDE SEQUENCE [LARGE SCALE GENOMIC DNA]</scope>
    <source>
        <strain evidence="2 3">DSM 44160</strain>
    </source>
</reference>
<dbReference type="GO" id="GO:0016747">
    <property type="term" value="F:acyltransferase activity, transferring groups other than amino-acyl groups"/>
    <property type="evidence" value="ECO:0007669"/>
    <property type="project" value="InterPro"/>
</dbReference>
<proteinExistence type="predicted"/>
<keyword evidence="2" id="KW-0808">Transferase</keyword>
<organism evidence="2 3">
    <name type="scientific">Mycobacterium gordonae</name>
    <dbReference type="NCBI Taxonomy" id="1778"/>
    <lineage>
        <taxon>Bacteria</taxon>
        <taxon>Bacillati</taxon>
        <taxon>Actinomycetota</taxon>
        <taxon>Actinomycetes</taxon>
        <taxon>Mycobacteriales</taxon>
        <taxon>Mycobacteriaceae</taxon>
        <taxon>Mycobacterium</taxon>
    </lineage>
</organism>
<dbReference type="InterPro" id="IPR051531">
    <property type="entry name" value="N-acetyltransferase"/>
</dbReference>
<comment type="caution">
    <text evidence="2">The sequence shown here is derived from an EMBL/GenBank/DDBJ whole genome shotgun (WGS) entry which is preliminary data.</text>
</comment>
<accession>A0A1X1X721</accession>
<keyword evidence="3" id="KW-1185">Reference proteome</keyword>
<name>A0A1X1X721_MYCGO</name>
<dbReference type="Gene3D" id="3.40.630.30">
    <property type="match status" value="1"/>
</dbReference>
<dbReference type="PROSITE" id="PS51186">
    <property type="entry name" value="GNAT"/>
    <property type="match status" value="1"/>
</dbReference>
<dbReference type="RefSeq" id="WP_069433689.1">
    <property type="nucleotide sequence ID" value="NZ_JACKSU010000048.1"/>
</dbReference>
<gene>
    <name evidence="2" type="ORF">AWC08_16560</name>
</gene>
<dbReference type="SUPFAM" id="SSF55729">
    <property type="entry name" value="Acyl-CoA N-acyltransferases (Nat)"/>
    <property type="match status" value="1"/>
</dbReference>
<evidence type="ECO:0000313" key="2">
    <source>
        <dbReference type="EMBL" id="ORV94473.1"/>
    </source>
</evidence>
<dbReference type="Proteomes" id="UP000193928">
    <property type="component" value="Unassembled WGS sequence"/>
</dbReference>
<dbReference type="EMBL" id="LQOY01000031">
    <property type="protein sequence ID" value="ORV94473.1"/>
    <property type="molecule type" value="Genomic_DNA"/>
</dbReference>
<evidence type="ECO:0000259" key="1">
    <source>
        <dbReference type="PROSITE" id="PS51186"/>
    </source>
</evidence>
<evidence type="ECO:0000313" key="3">
    <source>
        <dbReference type="Proteomes" id="UP000193928"/>
    </source>
</evidence>
<dbReference type="AlphaFoldDB" id="A0A1X1X721"/>
<sequence>MPVLCSERIPGQRIMLRPPQLDDAAELFEGITCDPEAARYMRWEPHTDVGQTRRMVAQRMHASEGDQTWIIALQTSGDVVGFIRCSLSTRDAVEIGCCLGRRWWGTGLMSEAFGLMLAALEADAHVKRVWATCDVDNSRSARLLERCGFAFEGRLARYGVFPMLGAEPRDCLLYAKGLR</sequence>
<dbReference type="InterPro" id="IPR016181">
    <property type="entry name" value="Acyl_CoA_acyltransferase"/>
</dbReference>
<dbReference type="Pfam" id="PF13302">
    <property type="entry name" value="Acetyltransf_3"/>
    <property type="match status" value="1"/>
</dbReference>